<organism evidence="1 2">
    <name type="scientific">Commensalibacter melissae</name>
    <dbReference type="NCBI Taxonomy" id="2070537"/>
    <lineage>
        <taxon>Bacteria</taxon>
        <taxon>Pseudomonadati</taxon>
        <taxon>Pseudomonadota</taxon>
        <taxon>Alphaproteobacteria</taxon>
        <taxon>Acetobacterales</taxon>
        <taxon>Acetobacteraceae</taxon>
    </lineage>
</organism>
<name>A0A318N3U5_9PROT</name>
<proteinExistence type="predicted"/>
<evidence type="ECO:0008006" key="3">
    <source>
        <dbReference type="Google" id="ProtNLM"/>
    </source>
</evidence>
<reference evidence="1 2" key="1">
    <citation type="submission" date="2018-05" db="EMBL/GenBank/DDBJ databases">
        <title>Reference genomes for bee gut microbiota database.</title>
        <authorList>
            <person name="Ellegaard K.M."/>
        </authorList>
    </citation>
    <scope>NUCLEOTIDE SEQUENCE [LARGE SCALE GENOMIC DNA]</scope>
    <source>
        <strain evidence="1 2">ESL0284</strain>
    </source>
</reference>
<dbReference type="OrthoDB" id="1238772at2"/>
<dbReference type="Pfam" id="PF12787">
    <property type="entry name" value="EcsC"/>
    <property type="match status" value="1"/>
</dbReference>
<evidence type="ECO:0000313" key="1">
    <source>
        <dbReference type="EMBL" id="PXZ01907.1"/>
    </source>
</evidence>
<dbReference type="EMBL" id="QGLT01000001">
    <property type="protein sequence ID" value="PXZ01907.1"/>
    <property type="molecule type" value="Genomic_DNA"/>
</dbReference>
<dbReference type="RefSeq" id="WP_110438425.1">
    <property type="nucleotide sequence ID" value="NZ_CP046393.1"/>
</dbReference>
<protein>
    <recommendedName>
        <fullName evidence="3">Peptidase</fullName>
    </recommendedName>
</protein>
<dbReference type="AlphaFoldDB" id="A0A318N3U5"/>
<accession>A0A318N3U5</accession>
<gene>
    <name evidence="1" type="ORF">DK869_02610</name>
</gene>
<evidence type="ECO:0000313" key="2">
    <source>
        <dbReference type="Proteomes" id="UP000247565"/>
    </source>
</evidence>
<dbReference type="InterPro" id="IPR024787">
    <property type="entry name" value="EcsC"/>
</dbReference>
<dbReference type="Proteomes" id="UP000247565">
    <property type="component" value="Unassembled WGS sequence"/>
</dbReference>
<comment type="caution">
    <text evidence="1">The sequence shown here is derived from an EMBL/GenBank/DDBJ whole genome shotgun (WGS) entry which is preliminary data.</text>
</comment>
<sequence length="278" mass="31011">MNTENNQTIVPYSLNDQEVQDLTVALEQLEAGRGVLLRLADIMGGAVGQAIKLGERGLSLSPRIQKKIEKFTNVSIQRAFEIAILGLNRKTEKTDSDLSKAVWRDRIMKAMVVTSGAVGGFTGLGGMLPDISLTTLALMREIAHVAQEEGENLQNEDTKRACLEVFALRSFANLGIDKDNQLGFFSARLMLRGRPMILLMADVSYQYGLSLSQKLSMQMMPVVSALCGASLNMAFLNHYRSLARLHFVIRRLEREHGMLARETIEYICKNHINSDNFF</sequence>
<dbReference type="PANTHER" id="PTHR41260:SF1">
    <property type="entry name" value="PROTEIN ECSC"/>
    <property type="match status" value="1"/>
</dbReference>
<keyword evidence="2" id="KW-1185">Reference proteome</keyword>
<dbReference type="PANTHER" id="PTHR41260">
    <property type="entry name" value="PROTEIN ECSC"/>
    <property type="match status" value="1"/>
</dbReference>